<dbReference type="SMART" id="SM00576">
    <property type="entry name" value="BTP"/>
    <property type="match status" value="1"/>
</dbReference>
<dbReference type="eggNOG" id="ENOG502S96D">
    <property type="taxonomic scope" value="Eukaryota"/>
</dbReference>
<evidence type="ECO:0000256" key="1">
    <source>
        <dbReference type="ARBA" id="ARBA00004123"/>
    </source>
</evidence>
<dbReference type="GO" id="GO:0046982">
    <property type="term" value="F:protein heterodimerization activity"/>
    <property type="evidence" value="ECO:0007669"/>
    <property type="project" value="InterPro"/>
</dbReference>
<keyword evidence="2" id="KW-0805">Transcription regulation</keyword>
<dbReference type="InterPro" id="IPR006565">
    <property type="entry name" value="BTP"/>
</dbReference>
<evidence type="ECO:0000313" key="8">
    <source>
        <dbReference type="Proteomes" id="UP000005426"/>
    </source>
</evidence>
<keyword evidence="4" id="KW-0539">Nucleus</keyword>
<dbReference type="OrthoDB" id="5402929at2759"/>
<dbReference type="Proteomes" id="UP000005426">
    <property type="component" value="Unassembled WGS sequence"/>
</dbReference>
<dbReference type="AlphaFoldDB" id="G9NHF3"/>
<dbReference type="EMBL" id="ABDG02000015">
    <property type="protein sequence ID" value="EHK50047.1"/>
    <property type="molecule type" value="Genomic_DNA"/>
</dbReference>
<comment type="caution">
    <text evidence="7">The sequence shown here is derived from an EMBL/GenBank/DDBJ whole genome shotgun (WGS) entry which is preliminary data.</text>
</comment>
<dbReference type="Gene3D" id="1.10.20.10">
    <property type="entry name" value="Histone, subunit A"/>
    <property type="match status" value="1"/>
</dbReference>
<evidence type="ECO:0000256" key="4">
    <source>
        <dbReference type="ARBA" id="ARBA00023242"/>
    </source>
</evidence>
<evidence type="ECO:0000256" key="5">
    <source>
        <dbReference type="SAM" id="MobiDB-lite"/>
    </source>
</evidence>
<reference evidence="7 8" key="1">
    <citation type="journal article" date="2011" name="Genome Biol.">
        <title>Comparative genome sequence analysis underscores mycoparasitism as the ancestral life style of Trichoderma.</title>
        <authorList>
            <person name="Kubicek C.P."/>
            <person name="Herrera-Estrella A."/>
            <person name="Seidl-Seiboth V."/>
            <person name="Martinez D.A."/>
            <person name="Druzhinina I.S."/>
            <person name="Thon M."/>
            <person name="Zeilinger S."/>
            <person name="Casas-Flores S."/>
            <person name="Horwitz B.A."/>
            <person name="Mukherjee P.K."/>
            <person name="Mukherjee M."/>
            <person name="Kredics L."/>
            <person name="Alcaraz L.D."/>
            <person name="Aerts A."/>
            <person name="Antal Z."/>
            <person name="Atanasova L."/>
            <person name="Cervantes-Badillo M.G."/>
            <person name="Challacombe J."/>
            <person name="Chertkov O."/>
            <person name="McCluskey K."/>
            <person name="Coulpier F."/>
            <person name="Deshpande N."/>
            <person name="von Doehren H."/>
            <person name="Ebbole D.J."/>
            <person name="Esquivel-Naranjo E.U."/>
            <person name="Fekete E."/>
            <person name="Flipphi M."/>
            <person name="Glaser F."/>
            <person name="Gomez-Rodriguez E.Y."/>
            <person name="Gruber S."/>
            <person name="Han C."/>
            <person name="Henrissat B."/>
            <person name="Hermosa R."/>
            <person name="Hernandez-Onate M."/>
            <person name="Karaffa L."/>
            <person name="Kosti I."/>
            <person name="Le Crom S."/>
            <person name="Lindquist E."/>
            <person name="Lucas S."/>
            <person name="Luebeck M."/>
            <person name="Luebeck P.S."/>
            <person name="Margeot A."/>
            <person name="Metz B."/>
            <person name="Misra M."/>
            <person name="Nevalainen H."/>
            <person name="Omann M."/>
            <person name="Packer N."/>
            <person name="Perrone G."/>
            <person name="Uresti-Rivera E.E."/>
            <person name="Salamov A."/>
            <person name="Schmoll M."/>
            <person name="Seiboth B."/>
            <person name="Shapiro H."/>
            <person name="Sukno S."/>
            <person name="Tamayo-Ramos J.A."/>
            <person name="Tisch D."/>
            <person name="Wiest A."/>
            <person name="Wilkinson H.H."/>
            <person name="Zhang M."/>
            <person name="Coutinho P.M."/>
            <person name="Kenerley C.M."/>
            <person name="Monte E."/>
            <person name="Baker S.E."/>
            <person name="Grigoriev I.V."/>
        </authorList>
    </citation>
    <scope>NUCLEOTIDE SEQUENCE [LARGE SCALE GENOMIC DNA]</scope>
    <source>
        <strain evidence="8">ATCC 20476 / IMI 206040</strain>
    </source>
</reference>
<dbReference type="HOGENOM" id="CLU_064111_0_0_1"/>
<name>G9NHF3_HYPAI</name>
<dbReference type="OMA" id="EWEEDWQ"/>
<dbReference type="GO" id="GO:0005634">
    <property type="term" value="C:nucleus"/>
    <property type="evidence" value="ECO:0007669"/>
    <property type="project" value="UniProtKB-SubCell"/>
</dbReference>
<accession>G9NHF3</accession>
<dbReference type="KEGG" id="tatv:25785007"/>
<dbReference type="Pfam" id="PF07524">
    <property type="entry name" value="Bromo_TP"/>
    <property type="match status" value="1"/>
</dbReference>
<evidence type="ECO:0000259" key="6">
    <source>
        <dbReference type="SMART" id="SM00576"/>
    </source>
</evidence>
<evidence type="ECO:0000313" key="7">
    <source>
        <dbReference type="EMBL" id="EHK50047.1"/>
    </source>
</evidence>
<comment type="subcellular location">
    <subcellularLocation>
        <location evidence="1">Nucleus</location>
    </subcellularLocation>
</comment>
<evidence type="ECO:0000256" key="2">
    <source>
        <dbReference type="ARBA" id="ARBA00023015"/>
    </source>
</evidence>
<feature type="domain" description="Bromodomain associated" evidence="6">
    <location>
        <begin position="5"/>
        <end position="83"/>
    </location>
</feature>
<feature type="region of interest" description="Disordered" evidence="5">
    <location>
        <begin position="179"/>
        <end position="239"/>
    </location>
</feature>
<organism evidence="7 8">
    <name type="scientific">Hypocrea atroviridis (strain ATCC 20476 / IMI 206040)</name>
    <name type="common">Trichoderma atroviride</name>
    <dbReference type="NCBI Taxonomy" id="452589"/>
    <lineage>
        <taxon>Eukaryota</taxon>
        <taxon>Fungi</taxon>
        <taxon>Dikarya</taxon>
        <taxon>Ascomycota</taxon>
        <taxon>Pezizomycotina</taxon>
        <taxon>Sordariomycetes</taxon>
        <taxon>Hypocreomycetidae</taxon>
        <taxon>Hypocreales</taxon>
        <taxon>Hypocreaceae</taxon>
        <taxon>Trichoderma</taxon>
    </lineage>
</organism>
<protein>
    <recommendedName>
        <fullName evidence="6">Bromodomain associated domain-containing protein</fullName>
    </recommendedName>
</protein>
<dbReference type="STRING" id="452589.G9NHF3"/>
<proteinExistence type="predicted"/>
<dbReference type="GeneID" id="25785007"/>
<dbReference type="RefSeq" id="XP_013948205.1">
    <property type="nucleotide sequence ID" value="XM_014092730.1"/>
</dbReference>
<keyword evidence="8" id="KW-1185">Reference proteome</keyword>
<sequence length="239" mass="26336">MARPPSMFHAFLRPSILQVLRATGYHSTRPAVLDTLTDIAARYLALLCEKTARNAMNNHGDAGDYDIVDVRMALQEAGALLPERTETEQLWKGEEDLRGVEEFIEWFSGTRMKEMMELGSGDTESDATDYLAALKKKHSKTGDDAKWQGTIFGKNTDGNEILVEGGSITSIGEWISQQAPELPTPRESIENQEDGDEKQQPQQNGDEPGTVEMRRASSSGLSSVGDRLGDDGIEDMDLT</sequence>
<gene>
    <name evidence="7" type="ORF">TRIATDRAFT_51533</name>
</gene>
<evidence type="ECO:0000256" key="3">
    <source>
        <dbReference type="ARBA" id="ARBA00023163"/>
    </source>
</evidence>
<keyword evidence="3" id="KW-0804">Transcription</keyword>
<dbReference type="InterPro" id="IPR009072">
    <property type="entry name" value="Histone-fold"/>
</dbReference>
<dbReference type="CDD" id="cd00076">
    <property type="entry name" value="HFD_SF"/>
    <property type="match status" value="1"/>
</dbReference>